<dbReference type="STRING" id="46835.A0A504YL11"/>
<evidence type="ECO:0000256" key="3">
    <source>
        <dbReference type="ARBA" id="ARBA00022701"/>
    </source>
</evidence>
<dbReference type="InterPro" id="IPR036525">
    <property type="entry name" value="Tubulin/FtsZ_GTPase_sf"/>
</dbReference>
<dbReference type="OrthoDB" id="6265162at2759"/>
<dbReference type="GO" id="GO:0005525">
    <property type="term" value="F:GTP binding"/>
    <property type="evidence" value="ECO:0007669"/>
    <property type="project" value="UniProtKB-KW"/>
</dbReference>
<keyword evidence="5" id="KW-0342">GTP-binding</keyword>
<dbReference type="GO" id="GO:0005874">
    <property type="term" value="C:microtubule"/>
    <property type="evidence" value="ECO:0007669"/>
    <property type="project" value="UniProtKB-KW"/>
</dbReference>
<evidence type="ECO:0000256" key="1">
    <source>
        <dbReference type="ARBA" id="ARBA00001946"/>
    </source>
</evidence>
<keyword evidence="7" id="KW-1185">Reference proteome</keyword>
<evidence type="ECO:0000313" key="7">
    <source>
        <dbReference type="Proteomes" id="UP000316759"/>
    </source>
</evidence>
<dbReference type="Proteomes" id="UP000316759">
    <property type="component" value="Unassembled WGS sequence"/>
</dbReference>
<evidence type="ECO:0000256" key="4">
    <source>
        <dbReference type="ARBA" id="ARBA00022741"/>
    </source>
</evidence>
<dbReference type="SUPFAM" id="SSF52490">
    <property type="entry name" value="Tubulin nucleotide-binding domain-like"/>
    <property type="match status" value="1"/>
</dbReference>
<comment type="similarity">
    <text evidence="2">Belongs to the tubulin family.</text>
</comment>
<gene>
    <name evidence="6" type="ORF">FGIG_08195</name>
</gene>
<comment type="caution">
    <text evidence="6">The sequence shown here is derived from an EMBL/GenBank/DDBJ whole genome shotgun (WGS) entry which is preliminary data.</text>
</comment>
<dbReference type="InterPro" id="IPR002453">
    <property type="entry name" value="Beta_tubulin"/>
</dbReference>
<comment type="cofactor">
    <cofactor evidence="1">
        <name>Mg(2+)</name>
        <dbReference type="ChEBI" id="CHEBI:18420"/>
    </cofactor>
</comment>
<dbReference type="GO" id="GO:0007017">
    <property type="term" value="P:microtubule-based process"/>
    <property type="evidence" value="ECO:0007669"/>
    <property type="project" value="InterPro"/>
</dbReference>
<accession>A0A504YL11</accession>
<dbReference type="InterPro" id="IPR008280">
    <property type="entry name" value="Tub_FtsZ_C"/>
</dbReference>
<dbReference type="PANTHER" id="PTHR11588">
    <property type="entry name" value="TUBULIN"/>
    <property type="match status" value="1"/>
</dbReference>
<dbReference type="InterPro" id="IPR037103">
    <property type="entry name" value="Tubulin/FtsZ-like_C"/>
</dbReference>
<dbReference type="PRINTS" id="PR01161">
    <property type="entry name" value="TUBULIN"/>
</dbReference>
<dbReference type="Gene3D" id="3.40.50.1440">
    <property type="entry name" value="Tubulin/FtsZ, GTPase domain"/>
    <property type="match status" value="1"/>
</dbReference>
<dbReference type="PRINTS" id="PR01163">
    <property type="entry name" value="BETATUBULIN"/>
</dbReference>
<proteinExistence type="inferred from homology"/>
<dbReference type="SUPFAM" id="SSF55307">
    <property type="entry name" value="Tubulin C-terminal domain-like"/>
    <property type="match status" value="1"/>
</dbReference>
<organism evidence="6 7">
    <name type="scientific">Fasciola gigantica</name>
    <name type="common">Giant liver fluke</name>
    <dbReference type="NCBI Taxonomy" id="46835"/>
    <lineage>
        <taxon>Eukaryota</taxon>
        <taxon>Metazoa</taxon>
        <taxon>Spiralia</taxon>
        <taxon>Lophotrochozoa</taxon>
        <taxon>Platyhelminthes</taxon>
        <taxon>Trematoda</taxon>
        <taxon>Digenea</taxon>
        <taxon>Plagiorchiida</taxon>
        <taxon>Echinostomata</taxon>
        <taxon>Echinostomatoidea</taxon>
        <taxon>Fasciolidae</taxon>
        <taxon>Fasciola</taxon>
    </lineage>
</organism>
<protein>
    <submittedName>
        <fullName evidence="6">Tubulin beta chain</fullName>
    </submittedName>
</protein>
<keyword evidence="3" id="KW-0493">Microtubule</keyword>
<reference evidence="6 7" key="1">
    <citation type="submission" date="2019-04" db="EMBL/GenBank/DDBJ databases">
        <title>Annotation for the trematode Fasciola gigantica.</title>
        <authorList>
            <person name="Choi Y.-J."/>
        </authorList>
    </citation>
    <scope>NUCLEOTIDE SEQUENCE [LARGE SCALE GENOMIC DNA]</scope>
    <source>
        <strain evidence="6">Uganda_cow_1</strain>
    </source>
</reference>
<name>A0A504YL11_FASGI</name>
<dbReference type="EMBL" id="SUNJ01006726">
    <property type="protein sequence ID" value="TPP62532.1"/>
    <property type="molecule type" value="Genomic_DNA"/>
</dbReference>
<evidence type="ECO:0000256" key="5">
    <source>
        <dbReference type="ARBA" id="ARBA00023134"/>
    </source>
</evidence>
<evidence type="ECO:0000256" key="2">
    <source>
        <dbReference type="ARBA" id="ARBA00009636"/>
    </source>
</evidence>
<evidence type="ECO:0000313" key="6">
    <source>
        <dbReference type="EMBL" id="TPP62532.1"/>
    </source>
</evidence>
<dbReference type="InterPro" id="IPR000217">
    <property type="entry name" value="Tubulin"/>
</dbReference>
<dbReference type="AlphaFoldDB" id="A0A504YL11"/>
<dbReference type="Gene3D" id="3.30.1330.20">
    <property type="entry name" value="Tubulin/FtsZ, C-terminal domain"/>
    <property type="match status" value="1"/>
</dbReference>
<sequence length="169" mass="18550">MCGGTVSGTGTLFISRTSGEVRPDRIINTLAVVLSPEVSDTIVEPYDATLSVHHVDENTAETYCIEDEALWDIFFRTLKLTTPAYGESNHLVSDTKSVGTTCLCFPGKLNPDVQKLAVSMVPFPRLHFFMSGFTPLTIPHSQQYRALTAPELFDVKNMMAAWESGSSSQ</sequence>
<dbReference type="GO" id="GO:0005200">
    <property type="term" value="F:structural constituent of cytoskeleton"/>
    <property type="evidence" value="ECO:0007669"/>
    <property type="project" value="InterPro"/>
</dbReference>
<keyword evidence="4" id="KW-0547">Nucleotide-binding</keyword>
<dbReference type="GO" id="GO:0003924">
    <property type="term" value="F:GTPase activity"/>
    <property type="evidence" value="ECO:0007669"/>
    <property type="project" value="InterPro"/>
</dbReference>